<feature type="region of interest" description="Disordered" evidence="1">
    <location>
        <begin position="33"/>
        <end position="57"/>
    </location>
</feature>
<reference evidence="2 3" key="1">
    <citation type="journal article" date="2019" name="Nat. Ecol. Evol.">
        <title>Megaphylogeny resolves global patterns of mushroom evolution.</title>
        <authorList>
            <person name="Varga T."/>
            <person name="Krizsan K."/>
            <person name="Foldi C."/>
            <person name="Dima B."/>
            <person name="Sanchez-Garcia M."/>
            <person name="Sanchez-Ramirez S."/>
            <person name="Szollosi G.J."/>
            <person name="Szarkandi J.G."/>
            <person name="Papp V."/>
            <person name="Albert L."/>
            <person name="Andreopoulos W."/>
            <person name="Angelini C."/>
            <person name="Antonin V."/>
            <person name="Barry K.W."/>
            <person name="Bougher N.L."/>
            <person name="Buchanan P."/>
            <person name="Buyck B."/>
            <person name="Bense V."/>
            <person name="Catcheside P."/>
            <person name="Chovatia M."/>
            <person name="Cooper J."/>
            <person name="Damon W."/>
            <person name="Desjardin D."/>
            <person name="Finy P."/>
            <person name="Geml J."/>
            <person name="Haridas S."/>
            <person name="Hughes K."/>
            <person name="Justo A."/>
            <person name="Karasinski D."/>
            <person name="Kautmanova I."/>
            <person name="Kiss B."/>
            <person name="Kocsube S."/>
            <person name="Kotiranta H."/>
            <person name="LaButti K.M."/>
            <person name="Lechner B.E."/>
            <person name="Liimatainen K."/>
            <person name="Lipzen A."/>
            <person name="Lukacs Z."/>
            <person name="Mihaltcheva S."/>
            <person name="Morgado L.N."/>
            <person name="Niskanen T."/>
            <person name="Noordeloos M.E."/>
            <person name="Ohm R.A."/>
            <person name="Ortiz-Santana B."/>
            <person name="Ovrebo C."/>
            <person name="Racz N."/>
            <person name="Riley R."/>
            <person name="Savchenko A."/>
            <person name="Shiryaev A."/>
            <person name="Soop K."/>
            <person name="Spirin V."/>
            <person name="Szebenyi C."/>
            <person name="Tomsovsky M."/>
            <person name="Tulloss R.E."/>
            <person name="Uehling J."/>
            <person name="Grigoriev I.V."/>
            <person name="Vagvolgyi C."/>
            <person name="Papp T."/>
            <person name="Martin F.M."/>
            <person name="Miettinen O."/>
            <person name="Hibbett D.S."/>
            <person name="Nagy L.G."/>
        </authorList>
    </citation>
    <scope>NUCLEOTIDE SEQUENCE [LARGE SCALE GENOMIC DNA]</scope>
    <source>
        <strain evidence="2 3">CBS 309.79</strain>
    </source>
</reference>
<dbReference type="AlphaFoldDB" id="A0A5C3QQB2"/>
<keyword evidence="3" id="KW-1185">Reference proteome</keyword>
<proteinExistence type="predicted"/>
<feature type="compositionally biased region" description="Basic and acidic residues" evidence="1">
    <location>
        <begin position="83"/>
        <end position="118"/>
    </location>
</feature>
<sequence>MAPIDHDVQEKKEKATRQAILLTQVEKNIMSSKKAKEKIVNGGETREKDARVRRARTNRAPRGVYMCQTREWAGGWGCGAGASRERAGDEERSRPDEKRNREQTECVSRQREERDKHEHSRKGGWKIFGGGGRESIEQQSPKPEETTRTMEG</sequence>
<accession>A0A5C3QQB2</accession>
<dbReference type="Proteomes" id="UP000305067">
    <property type="component" value="Unassembled WGS sequence"/>
</dbReference>
<organism evidence="2 3">
    <name type="scientific">Pterulicium gracile</name>
    <dbReference type="NCBI Taxonomy" id="1884261"/>
    <lineage>
        <taxon>Eukaryota</taxon>
        <taxon>Fungi</taxon>
        <taxon>Dikarya</taxon>
        <taxon>Basidiomycota</taxon>
        <taxon>Agaricomycotina</taxon>
        <taxon>Agaricomycetes</taxon>
        <taxon>Agaricomycetidae</taxon>
        <taxon>Agaricales</taxon>
        <taxon>Pleurotineae</taxon>
        <taxon>Pterulaceae</taxon>
        <taxon>Pterulicium</taxon>
    </lineage>
</organism>
<evidence type="ECO:0000313" key="2">
    <source>
        <dbReference type="EMBL" id="TFL02711.1"/>
    </source>
</evidence>
<evidence type="ECO:0000313" key="3">
    <source>
        <dbReference type="Proteomes" id="UP000305067"/>
    </source>
</evidence>
<feature type="compositionally biased region" description="Basic and acidic residues" evidence="1">
    <location>
        <begin position="142"/>
        <end position="152"/>
    </location>
</feature>
<gene>
    <name evidence="2" type="ORF">BDV98DRAFT_438445</name>
</gene>
<feature type="region of interest" description="Disordered" evidence="1">
    <location>
        <begin position="75"/>
        <end position="152"/>
    </location>
</feature>
<evidence type="ECO:0000256" key="1">
    <source>
        <dbReference type="SAM" id="MobiDB-lite"/>
    </source>
</evidence>
<dbReference type="EMBL" id="ML178822">
    <property type="protein sequence ID" value="TFL02711.1"/>
    <property type="molecule type" value="Genomic_DNA"/>
</dbReference>
<protein>
    <submittedName>
        <fullName evidence="2">Uncharacterized protein</fullName>
    </submittedName>
</protein>
<name>A0A5C3QQB2_9AGAR</name>